<organism evidence="5 6">
    <name type="scientific">Haematococcus lacustris</name>
    <name type="common">Green alga</name>
    <name type="synonym">Haematococcus pluvialis</name>
    <dbReference type="NCBI Taxonomy" id="44745"/>
    <lineage>
        <taxon>Eukaryota</taxon>
        <taxon>Viridiplantae</taxon>
        <taxon>Chlorophyta</taxon>
        <taxon>core chlorophytes</taxon>
        <taxon>Chlorophyceae</taxon>
        <taxon>CS clade</taxon>
        <taxon>Chlamydomonadales</taxon>
        <taxon>Haematococcaceae</taxon>
        <taxon>Haematococcus</taxon>
    </lineage>
</organism>
<dbReference type="Pfam" id="PF00733">
    <property type="entry name" value="Asn_synthase"/>
    <property type="match status" value="2"/>
</dbReference>
<dbReference type="PANTHER" id="PTHR11772:SF2">
    <property type="entry name" value="ASPARAGINE SYNTHETASE [GLUTAMINE-HYDROLYZING]"/>
    <property type="match status" value="1"/>
</dbReference>
<dbReference type="Proteomes" id="UP000485058">
    <property type="component" value="Unassembled WGS sequence"/>
</dbReference>
<keyword evidence="6" id="KW-1185">Reference proteome</keyword>
<dbReference type="GO" id="GO:0005829">
    <property type="term" value="C:cytosol"/>
    <property type="evidence" value="ECO:0007669"/>
    <property type="project" value="TreeGrafter"/>
</dbReference>
<dbReference type="InterPro" id="IPR017932">
    <property type="entry name" value="GATase_2_dom"/>
</dbReference>
<dbReference type="CDD" id="cd01991">
    <property type="entry name" value="Asn_synthase_B_C"/>
    <property type="match status" value="1"/>
</dbReference>
<dbReference type="SUPFAM" id="SSF56235">
    <property type="entry name" value="N-terminal nucleophile aminohydrolases (Ntn hydrolases)"/>
    <property type="match status" value="1"/>
</dbReference>
<evidence type="ECO:0000256" key="2">
    <source>
        <dbReference type="ARBA" id="ARBA00022741"/>
    </source>
</evidence>
<dbReference type="InterPro" id="IPR029055">
    <property type="entry name" value="Ntn_hydrolases_N"/>
</dbReference>
<evidence type="ECO:0000313" key="5">
    <source>
        <dbReference type="EMBL" id="GFH19730.1"/>
    </source>
</evidence>
<reference evidence="5 6" key="1">
    <citation type="submission" date="2020-02" db="EMBL/GenBank/DDBJ databases">
        <title>Draft genome sequence of Haematococcus lacustris strain NIES-144.</title>
        <authorList>
            <person name="Morimoto D."/>
            <person name="Nakagawa S."/>
            <person name="Yoshida T."/>
            <person name="Sawayama S."/>
        </authorList>
    </citation>
    <scope>NUCLEOTIDE SEQUENCE [LARGE SCALE GENOMIC DNA]</scope>
    <source>
        <strain evidence="5 6">NIES-144</strain>
    </source>
</reference>
<proteinExistence type="predicted"/>
<feature type="domain" description="Glutamine amidotransferase type-2" evidence="4">
    <location>
        <begin position="1"/>
        <end position="143"/>
    </location>
</feature>
<sequence length="339" mass="37298">MDPASGDQPLFNEDKSIIVTVNGEIYNYKELLQKIVDKAPNRKFATNSDCEVISHLYELYGEEVAGMLDGFFAFVILDTRNNSFYIARDPIGVTCLYIGWGRDGSIWVSNEMKCLKALGVKMVLSGEGSDEVFGGYLYFHKAPSKEEFHSETVRKIQDLHKYDCLRANKSTMAWGVEARVPFLDKAFLEVPYLPKEVLWRQKEQFSDGVGYNWIDGLKAHAESMVSDAQLQQAPHRFPDNTPRTKEAYWYRTIFESHFPQRAAADTVPGGPSVACSTPTAAAWDAAWAGKEDPSGRAVAGVHDSAYAGAAQAALPGANGVEPSPAKKAKVDIVASSVAV</sequence>
<keyword evidence="3" id="KW-0067">ATP-binding</keyword>
<dbReference type="GO" id="GO:0004066">
    <property type="term" value="F:asparagine synthase (glutamine-hydrolyzing) activity"/>
    <property type="evidence" value="ECO:0007669"/>
    <property type="project" value="InterPro"/>
</dbReference>
<dbReference type="PROSITE" id="PS51278">
    <property type="entry name" value="GATASE_TYPE_2"/>
    <property type="match status" value="1"/>
</dbReference>
<dbReference type="AlphaFoldDB" id="A0A699ZEP0"/>
<keyword evidence="2" id="KW-0547">Nucleotide-binding</keyword>
<dbReference type="Gene3D" id="3.40.50.620">
    <property type="entry name" value="HUPs"/>
    <property type="match status" value="1"/>
</dbReference>
<evidence type="ECO:0000259" key="4">
    <source>
        <dbReference type="PROSITE" id="PS51278"/>
    </source>
</evidence>
<evidence type="ECO:0000256" key="3">
    <source>
        <dbReference type="ARBA" id="ARBA00022840"/>
    </source>
</evidence>
<dbReference type="Pfam" id="PF13537">
    <property type="entry name" value="GATase_7"/>
    <property type="match status" value="1"/>
</dbReference>
<dbReference type="InterPro" id="IPR050795">
    <property type="entry name" value="Asn_Synthetase"/>
</dbReference>
<dbReference type="PANTHER" id="PTHR11772">
    <property type="entry name" value="ASPARAGINE SYNTHETASE"/>
    <property type="match status" value="1"/>
</dbReference>
<gene>
    <name evidence="5" type="ORF">HaLaN_16731</name>
</gene>
<name>A0A699ZEP0_HAELA</name>
<dbReference type="InterPro" id="IPR014729">
    <property type="entry name" value="Rossmann-like_a/b/a_fold"/>
</dbReference>
<dbReference type="GO" id="GO:0006529">
    <property type="term" value="P:asparagine biosynthetic process"/>
    <property type="evidence" value="ECO:0007669"/>
    <property type="project" value="InterPro"/>
</dbReference>
<dbReference type="InterPro" id="IPR033738">
    <property type="entry name" value="AsnB_N"/>
</dbReference>
<dbReference type="EMBL" id="BLLF01001512">
    <property type="protein sequence ID" value="GFH19730.1"/>
    <property type="molecule type" value="Genomic_DNA"/>
</dbReference>
<dbReference type="CDD" id="cd00712">
    <property type="entry name" value="AsnB"/>
    <property type="match status" value="1"/>
</dbReference>
<keyword evidence="1" id="KW-0436">Ligase</keyword>
<evidence type="ECO:0000313" key="6">
    <source>
        <dbReference type="Proteomes" id="UP000485058"/>
    </source>
</evidence>
<dbReference type="SUPFAM" id="SSF52402">
    <property type="entry name" value="Adenine nucleotide alpha hydrolases-like"/>
    <property type="match status" value="1"/>
</dbReference>
<protein>
    <submittedName>
        <fullName evidence="5">Asparagine synthetase [glutamine-hydrolyzing]</fullName>
    </submittedName>
</protein>
<evidence type="ECO:0000256" key="1">
    <source>
        <dbReference type="ARBA" id="ARBA00022598"/>
    </source>
</evidence>
<dbReference type="GO" id="GO:0005524">
    <property type="term" value="F:ATP binding"/>
    <property type="evidence" value="ECO:0007669"/>
    <property type="project" value="UniProtKB-KW"/>
</dbReference>
<dbReference type="InterPro" id="IPR001962">
    <property type="entry name" value="Asn_synthase"/>
</dbReference>
<comment type="caution">
    <text evidence="5">The sequence shown here is derived from an EMBL/GenBank/DDBJ whole genome shotgun (WGS) entry which is preliminary data.</text>
</comment>
<accession>A0A699ZEP0</accession>